<feature type="non-terminal residue" evidence="2">
    <location>
        <position position="1"/>
    </location>
</feature>
<reference evidence="2 3" key="1">
    <citation type="submission" date="2022-05" db="EMBL/GenBank/DDBJ databases">
        <authorList>
            <consortium name="Genoscope - CEA"/>
            <person name="William W."/>
        </authorList>
    </citation>
    <scope>NUCLEOTIDE SEQUENCE [LARGE SCALE GENOMIC DNA]</scope>
</reference>
<dbReference type="EMBL" id="CALNXK010000411">
    <property type="protein sequence ID" value="CAH3185092.1"/>
    <property type="molecule type" value="Genomic_DNA"/>
</dbReference>
<protein>
    <submittedName>
        <fullName evidence="2">Uncharacterized protein</fullName>
    </submittedName>
</protein>
<evidence type="ECO:0000313" key="2">
    <source>
        <dbReference type="EMBL" id="CAH3185092.1"/>
    </source>
</evidence>
<feature type="region of interest" description="Disordered" evidence="1">
    <location>
        <begin position="95"/>
        <end position="121"/>
    </location>
</feature>
<gene>
    <name evidence="2" type="ORF">PLOB_00032095</name>
</gene>
<evidence type="ECO:0000256" key="1">
    <source>
        <dbReference type="SAM" id="MobiDB-lite"/>
    </source>
</evidence>
<proteinExistence type="predicted"/>
<sequence length="168" mass="19620">CDNDKRYPDLAFVRSHVENLVYHKWPTDPKLAEIWRKQVAKTRSDPFNPSLVLVGLSCVQIISHVDEELLKTLKRIFRLFFMTVSDYLQKKSPKKRKANKLQEAGSARSLFPSSKENGSRCRLPVSVPMQFEQLTREMEVKVYTGLPSPKAFEFLFDYLSPKARFMQY</sequence>
<dbReference type="Proteomes" id="UP001159405">
    <property type="component" value="Unassembled WGS sequence"/>
</dbReference>
<keyword evidence="3" id="KW-1185">Reference proteome</keyword>
<evidence type="ECO:0000313" key="3">
    <source>
        <dbReference type="Proteomes" id="UP001159405"/>
    </source>
</evidence>
<organism evidence="2 3">
    <name type="scientific">Porites lobata</name>
    <dbReference type="NCBI Taxonomy" id="104759"/>
    <lineage>
        <taxon>Eukaryota</taxon>
        <taxon>Metazoa</taxon>
        <taxon>Cnidaria</taxon>
        <taxon>Anthozoa</taxon>
        <taxon>Hexacorallia</taxon>
        <taxon>Scleractinia</taxon>
        <taxon>Fungiina</taxon>
        <taxon>Poritidae</taxon>
        <taxon>Porites</taxon>
    </lineage>
</organism>
<comment type="caution">
    <text evidence="2">The sequence shown here is derived from an EMBL/GenBank/DDBJ whole genome shotgun (WGS) entry which is preliminary data.</text>
</comment>
<name>A0ABN8S043_9CNID</name>
<accession>A0ABN8S043</accession>